<dbReference type="Proteomes" id="UP000182444">
    <property type="component" value="Chromosome 1D"/>
</dbReference>
<dbReference type="Gene3D" id="1.20.1250.20">
    <property type="entry name" value="MFS general substrate transporter like domains"/>
    <property type="match status" value="1"/>
</dbReference>
<dbReference type="Pfam" id="PF05978">
    <property type="entry name" value="UNC-93"/>
    <property type="match status" value="1"/>
</dbReference>
<keyword evidence="2 6" id="KW-0812">Transmembrane</keyword>
<feature type="transmembrane region" description="Helical" evidence="6">
    <location>
        <begin position="159"/>
        <end position="181"/>
    </location>
</feature>
<dbReference type="eggNOG" id="KOG3098">
    <property type="taxonomic scope" value="Eukaryota"/>
</dbReference>
<dbReference type="AlphaFoldDB" id="A0A1H6PYF1"/>
<feature type="transmembrane region" description="Helical" evidence="6">
    <location>
        <begin position="352"/>
        <end position="370"/>
    </location>
</feature>
<dbReference type="InterPro" id="IPR036259">
    <property type="entry name" value="MFS_trans_sf"/>
</dbReference>
<dbReference type="InterPro" id="IPR051617">
    <property type="entry name" value="UNC-93-like_regulator"/>
</dbReference>
<evidence type="ECO:0000256" key="4">
    <source>
        <dbReference type="ARBA" id="ARBA00023136"/>
    </source>
</evidence>
<dbReference type="VEuPathDB" id="FungiDB:YALI1_D12403g"/>
<reference evidence="8 10" key="2">
    <citation type="submission" date="2018-07" db="EMBL/GenBank/DDBJ databases">
        <title>Draft Genome Assemblies for Five Robust Yarrowia lipolytica Strains Exhibiting High Lipid Production and Pentose Sugar Utilization and Sugar Alcohol Secretion from Undetoxified Lignocellulosic Biomass Hydrolysates.</title>
        <authorList>
            <consortium name="DOE Joint Genome Institute"/>
            <person name="Walker C."/>
            <person name="Ryu S."/>
            <person name="Na H."/>
            <person name="Zane M."/>
            <person name="LaButti K."/>
            <person name="Lipzen A."/>
            <person name="Haridas S."/>
            <person name="Barry K."/>
            <person name="Grigoriev I.V."/>
            <person name="Quarterman J."/>
            <person name="Slininger P."/>
            <person name="Dien B."/>
            <person name="Trinh C.T."/>
        </authorList>
    </citation>
    <scope>NUCLEOTIDE SEQUENCE [LARGE SCALE GENOMIC DNA]</scope>
    <source>
        <strain evidence="8 10">YB392</strain>
    </source>
</reference>
<evidence type="ECO:0000256" key="3">
    <source>
        <dbReference type="ARBA" id="ARBA00022989"/>
    </source>
</evidence>
<feature type="transmembrane region" description="Helical" evidence="6">
    <location>
        <begin position="61"/>
        <end position="85"/>
    </location>
</feature>
<comment type="subcellular location">
    <subcellularLocation>
        <location evidence="1">Membrane</location>
        <topology evidence="1">Multi-pass membrane protein</topology>
    </subcellularLocation>
</comment>
<dbReference type="InterPro" id="IPR010291">
    <property type="entry name" value="Ion_channel_UNC-93"/>
</dbReference>
<gene>
    <name evidence="8" type="ORF">B0I71DRAFT_4326</name>
    <name evidence="7" type="ORF">YALI1_D12403g</name>
</gene>
<proteinExistence type="predicted"/>
<evidence type="ECO:0000256" key="1">
    <source>
        <dbReference type="ARBA" id="ARBA00004141"/>
    </source>
</evidence>
<evidence type="ECO:0000313" key="9">
    <source>
        <dbReference type="Proteomes" id="UP000182444"/>
    </source>
</evidence>
<evidence type="ECO:0000313" key="10">
    <source>
        <dbReference type="Proteomes" id="UP000256601"/>
    </source>
</evidence>
<feature type="transmembrane region" description="Helical" evidence="6">
    <location>
        <begin position="407"/>
        <end position="430"/>
    </location>
</feature>
<feature type="transmembrane region" description="Helical" evidence="6">
    <location>
        <begin position="323"/>
        <end position="340"/>
    </location>
</feature>
<dbReference type="Proteomes" id="UP000256601">
    <property type="component" value="Unassembled WGS sequence"/>
</dbReference>
<dbReference type="EMBL" id="CP017556">
    <property type="protein sequence ID" value="AOW03847.1"/>
    <property type="molecule type" value="Genomic_DNA"/>
</dbReference>
<dbReference type="SUPFAM" id="SSF103473">
    <property type="entry name" value="MFS general substrate transporter"/>
    <property type="match status" value="1"/>
</dbReference>
<organism evidence="7 9">
    <name type="scientific">Yarrowia lipolytica</name>
    <name type="common">Candida lipolytica</name>
    <dbReference type="NCBI Taxonomy" id="4952"/>
    <lineage>
        <taxon>Eukaryota</taxon>
        <taxon>Fungi</taxon>
        <taxon>Dikarya</taxon>
        <taxon>Ascomycota</taxon>
        <taxon>Saccharomycotina</taxon>
        <taxon>Dipodascomycetes</taxon>
        <taxon>Dipodascales</taxon>
        <taxon>Dipodascales incertae sedis</taxon>
        <taxon>Yarrowia</taxon>
    </lineage>
</organism>
<keyword evidence="4 6" id="KW-0472">Membrane</keyword>
<dbReference type="PANTHER" id="PTHR23294:SF59">
    <property type="entry name" value="UNC93-LIKE PROTEIN C922.05C"/>
    <property type="match status" value="1"/>
</dbReference>
<evidence type="ECO:0000256" key="5">
    <source>
        <dbReference type="SAM" id="MobiDB-lite"/>
    </source>
</evidence>
<sequence length="534" mass="59157">MSLHSSTSHDEKTSVVDPMSSEDVGKTRDIEIQELPDQILEAHIDKSKWYNKRLKIGKFNCLPYSSSFVQMIMVSFIFFLCPGMFNALTGLGGGGQMDSTVQSNGNVALYACFATIGFFAGTIANKLGVRATMTIGSFGYALYIASFLCYNITENGGFVIASGAILGFCAACLWCAQGMVVMGYPAEHEKGRYIAVFWVIFNLGGVIGSLVPLIQTSVDNTELGKVGNGTYAAFLALSAVGWLIAMFMLPAKYVVKSDNTRVIVRENPTWKSEIIALGKTIVTDKHIILLFPMFWASNWFYTYQFNQFNQPRFNIRTRSLNNLLYWVTQIFGAGIIGLCLDSKRVGRKNKARIAHVTVFVLTMAIWGGGYDFQKQYTREDIPTGPDADKDTFWKIDWSDSRYGGPCVLYMCYGLFDAIWQTYIFWVLGALSNSARKVAVYAGFYKGIQSAGAAVVWRLDATGAEYMSIFASCWALCCGSLVLAAPVIWFYVKDHTEAEEDIQDLGPDVAVVNAAGEKDLDDKEHISVHERTESV</sequence>
<evidence type="ECO:0000313" key="7">
    <source>
        <dbReference type="EMBL" id="AOW03847.1"/>
    </source>
</evidence>
<dbReference type="CDD" id="cd06178">
    <property type="entry name" value="MFS_unc93-like"/>
    <property type="match status" value="1"/>
</dbReference>
<evidence type="ECO:0000256" key="2">
    <source>
        <dbReference type="ARBA" id="ARBA00022692"/>
    </source>
</evidence>
<dbReference type="GO" id="GO:0016020">
    <property type="term" value="C:membrane"/>
    <property type="evidence" value="ECO:0007669"/>
    <property type="project" value="UniProtKB-SubCell"/>
</dbReference>
<feature type="transmembrane region" description="Helical" evidence="6">
    <location>
        <begin position="193"/>
        <end position="211"/>
    </location>
</feature>
<name>A0A1H6PYF1_YARLL</name>
<dbReference type="OMA" id="RIMLYIM"/>
<dbReference type="EMBL" id="KZ859040">
    <property type="protein sequence ID" value="RDW24287.1"/>
    <property type="molecule type" value="Genomic_DNA"/>
</dbReference>
<dbReference type="GeneID" id="2910922"/>
<evidence type="ECO:0000256" key="6">
    <source>
        <dbReference type="SAM" id="Phobius"/>
    </source>
</evidence>
<dbReference type="VEuPathDB" id="FungiDB:YALI0_D09801g"/>
<feature type="transmembrane region" description="Helical" evidence="6">
    <location>
        <begin position="105"/>
        <end position="124"/>
    </location>
</feature>
<evidence type="ECO:0000313" key="8">
    <source>
        <dbReference type="EMBL" id="RDW24287.1"/>
    </source>
</evidence>
<feature type="transmembrane region" description="Helical" evidence="6">
    <location>
        <begin position="437"/>
        <end position="456"/>
    </location>
</feature>
<accession>A0A1H6PYF1</accession>
<feature type="transmembrane region" description="Helical" evidence="6">
    <location>
        <begin position="131"/>
        <end position="153"/>
    </location>
</feature>
<dbReference type="KEGG" id="yli:2910922"/>
<reference evidence="7 9" key="1">
    <citation type="journal article" date="2016" name="PLoS ONE">
        <title>Sequence Assembly of Yarrowia lipolytica Strain W29/CLIB89 Shows Transposable Element Diversity.</title>
        <authorList>
            <person name="Magnan C."/>
            <person name="Yu J."/>
            <person name="Chang I."/>
            <person name="Jahn E."/>
            <person name="Kanomata Y."/>
            <person name="Wu J."/>
            <person name="Zeller M."/>
            <person name="Oakes M."/>
            <person name="Baldi P."/>
            <person name="Sandmeyer S."/>
        </authorList>
    </citation>
    <scope>NUCLEOTIDE SEQUENCE [LARGE SCALE GENOMIC DNA]</scope>
    <source>
        <strain evidence="7">CLIB89</strain>
        <strain evidence="9">CLIB89(W29)</strain>
    </source>
</reference>
<feature type="transmembrane region" description="Helical" evidence="6">
    <location>
        <begin position="468"/>
        <end position="491"/>
    </location>
</feature>
<feature type="region of interest" description="Disordered" evidence="5">
    <location>
        <begin position="1"/>
        <end position="23"/>
    </location>
</feature>
<feature type="transmembrane region" description="Helical" evidence="6">
    <location>
        <begin position="231"/>
        <end position="255"/>
    </location>
</feature>
<dbReference type="PANTHER" id="PTHR23294">
    <property type="entry name" value="ET TRANSLATION PRODUCT-RELATED"/>
    <property type="match status" value="1"/>
</dbReference>
<protein>
    <submittedName>
        <fullName evidence="8">Major facilitator superfamily domain-containing protein</fullName>
    </submittedName>
</protein>
<keyword evidence="3 6" id="KW-1133">Transmembrane helix</keyword>